<name>A0A4S8L6R5_DENBC</name>
<dbReference type="OrthoDB" id="2163387at2759"/>
<keyword evidence="7" id="KW-0804">Transcription</keyword>
<evidence type="ECO:0000256" key="2">
    <source>
        <dbReference type="ARBA" id="ARBA00004496"/>
    </source>
</evidence>
<dbReference type="GO" id="GO:0005634">
    <property type="term" value="C:nucleus"/>
    <property type="evidence" value="ECO:0007669"/>
    <property type="project" value="UniProtKB-SubCell"/>
</dbReference>
<keyword evidence="11" id="KW-1185">Reference proteome</keyword>
<feature type="compositionally biased region" description="Basic residues" evidence="9">
    <location>
        <begin position="256"/>
        <end position="265"/>
    </location>
</feature>
<feature type="compositionally biased region" description="Low complexity" evidence="9">
    <location>
        <begin position="278"/>
        <end position="313"/>
    </location>
</feature>
<evidence type="ECO:0000313" key="10">
    <source>
        <dbReference type="EMBL" id="THU84180.1"/>
    </source>
</evidence>
<keyword evidence="5" id="KW-0678">Repressor</keyword>
<feature type="compositionally biased region" description="Low complexity" evidence="9">
    <location>
        <begin position="19"/>
        <end position="32"/>
    </location>
</feature>
<feature type="region of interest" description="Disordered" evidence="9">
    <location>
        <begin position="90"/>
        <end position="183"/>
    </location>
</feature>
<feature type="compositionally biased region" description="Pro residues" evidence="9">
    <location>
        <begin position="202"/>
        <end position="213"/>
    </location>
</feature>
<dbReference type="AlphaFoldDB" id="A0A4S8L6R5"/>
<proteinExistence type="inferred from homology"/>
<feature type="region of interest" description="Disordered" evidence="9">
    <location>
        <begin position="420"/>
        <end position="497"/>
    </location>
</feature>
<keyword evidence="6" id="KW-0805">Transcription regulation</keyword>
<feature type="compositionally biased region" description="Basic and acidic residues" evidence="9">
    <location>
        <begin position="605"/>
        <end position="614"/>
    </location>
</feature>
<evidence type="ECO:0000256" key="7">
    <source>
        <dbReference type="ARBA" id="ARBA00023163"/>
    </source>
</evidence>
<evidence type="ECO:0000256" key="3">
    <source>
        <dbReference type="ARBA" id="ARBA00006922"/>
    </source>
</evidence>
<evidence type="ECO:0000256" key="1">
    <source>
        <dbReference type="ARBA" id="ARBA00004123"/>
    </source>
</evidence>
<dbReference type="Proteomes" id="UP000297245">
    <property type="component" value="Unassembled WGS sequence"/>
</dbReference>
<evidence type="ECO:0000313" key="11">
    <source>
        <dbReference type="Proteomes" id="UP000297245"/>
    </source>
</evidence>
<feature type="compositionally biased region" description="Low complexity" evidence="9">
    <location>
        <begin position="458"/>
        <end position="467"/>
    </location>
</feature>
<dbReference type="InterPro" id="IPR013734">
    <property type="entry name" value="TF_Nrm1/Whi5"/>
</dbReference>
<dbReference type="EMBL" id="ML179616">
    <property type="protein sequence ID" value="THU84180.1"/>
    <property type="molecule type" value="Genomic_DNA"/>
</dbReference>
<organism evidence="10 11">
    <name type="scientific">Dendrothele bispora (strain CBS 962.96)</name>
    <dbReference type="NCBI Taxonomy" id="1314807"/>
    <lineage>
        <taxon>Eukaryota</taxon>
        <taxon>Fungi</taxon>
        <taxon>Dikarya</taxon>
        <taxon>Basidiomycota</taxon>
        <taxon>Agaricomycotina</taxon>
        <taxon>Agaricomycetes</taxon>
        <taxon>Agaricomycetidae</taxon>
        <taxon>Agaricales</taxon>
        <taxon>Agaricales incertae sedis</taxon>
        <taxon>Dendrothele</taxon>
    </lineage>
</organism>
<comment type="similarity">
    <text evidence="3">Belongs to the WHI5/NRM1 family.</text>
</comment>
<feature type="compositionally biased region" description="Low complexity" evidence="9">
    <location>
        <begin position="1"/>
        <end position="10"/>
    </location>
</feature>
<sequence>MATPSSSATSPSPPMAFLQPVSATSSVPSASQADTIEREKRKKAVQKFLARAELSNVTHTLRTRLSYASYKATHNVTNIPFRELEAQTQALSPAMSSSRSNAAKRKAPGTAHYYNPPTQPGHILGATSSPLRRGSTGPSASTLSQNPRSHFTSMNEHNAASSSMSPSGTDAPPNLNAPTLFSSILAPPPANQARTILNAYDPPVPAPIRPEPSPRVRSPKAVRSVAEGTRGQAKSRHTDRNKSDKRRDKAKEKRPASHKSKRSRKNGVQEDGDVDMEAAATLTSLLLHHRPSMASTSSPRSSVDSSDAASSYSQFPQAPSRSFPPGSSTSVAPNASQSSVSTDVSYRNRTPPAGTATPAQHSTPRPAPTDNEAADLMLFLATSPSPARPTNKDAKDMAAFRALGTSAGVMRAKGRVLFPTHSQSSLSGEPGPSSETDDPGRHTPRPAGTAPLMRGGESSFASSISSIGTEMVSSSQGPQTVQATSSQVATRSTSPAQAQVQLLPPASLPTVSAATPSGPQSSRLITGSSTALEASGSNGTDVDMHTNNVTSTGVVGTIEQPQPIPNPTRANPSLRADLGRKLFEEEQLRAGITLGLSGQGIGQQRRADDRRLDAGIDLVQT</sequence>
<evidence type="ECO:0000256" key="8">
    <source>
        <dbReference type="ARBA" id="ARBA00023242"/>
    </source>
</evidence>
<feature type="region of interest" description="Disordered" evidence="9">
    <location>
        <begin position="1"/>
        <end position="39"/>
    </location>
</feature>
<feature type="compositionally biased region" description="Basic and acidic residues" evidence="9">
    <location>
        <begin position="236"/>
        <end position="255"/>
    </location>
</feature>
<feature type="compositionally biased region" description="Polar residues" evidence="9">
    <location>
        <begin position="314"/>
        <end position="348"/>
    </location>
</feature>
<dbReference type="Pfam" id="PF08528">
    <property type="entry name" value="Whi5"/>
    <property type="match status" value="1"/>
</dbReference>
<reference evidence="10 11" key="1">
    <citation type="journal article" date="2019" name="Nat. Ecol. Evol.">
        <title>Megaphylogeny resolves global patterns of mushroom evolution.</title>
        <authorList>
            <person name="Varga T."/>
            <person name="Krizsan K."/>
            <person name="Foldi C."/>
            <person name="Dima B."/>
            <person name="Sanchez-Garcia M."/>
            <person name="Sanchez-Ramirez S."/>
            <person name="Szollosi G.J."/>
            <person name="Szarkandi J.G."/>
            <person name="Papp V."/>
            <person name="Albert L."/>
            <person name="Andreopoulos W."/>
            <person name="Angelini C."/>
            <person name="Antonin V."/>
            <person name="Barry K.W."/>
            <person name="Bougher N.L."/>
            <person name="Buchanan P."/>
            <person name="Buyck B."/>
            <person name="Bense V."/>
            <person name="Catcheside P."/>
            <person name="Chovatia M."/>
            <person name="Cooper J."/>
            <person name="Damon W."/>
            <person name="Desjardin D."/>
            <person name="Finy P."/>
            <person name="Geml J."/>
            <person name="Haridas S."/>
            <person name="Hughes K."/>
            <person name="Justo A."/>
            <person name="Karasinski D."/>
            <person name="Kautmanova I."/>
            <person name="Kiss B."/>
            <person name="Kocsube S."/>
            <person name="Kotiranta H."/>
            <person name="LaButti K.M."/>
            <person name="Lechner B.E."/>
            <person name="Liimatainen K."/>
            <person name="Lipzen A."/>
            <person name="Lukacs Z."/>
            <person name="Mihaltcheva S."/>
            <person name="Morgado L.N."/>
            <person name="Niskanen T."/>
            <person name="Noordeloos M.E."/>
            <person name="Ohm R.A."/>
            <person name="Ortiz-Santana B."/>
            <person name="Ovrebo C."/>
            <person name="Racz N."/>
            <person name="Riley R."/>
            <person name="Savchenko A."/>
            <person name="Shiryaev A."/>
            <person name="Soop K."/>
            <person name="Spirin V."/>
            <person name="Szebenyi C."/>
            <person name="Tomsovsky M."/>
            <person name="Tulloss R.E."/>
            <person name="Uehling J."/>
            <person name="Grigoriev I.V."/>
            <person name="Vagvolgyi C."/>
            <person name="Papp T."/>
            <person name="Martin F.M."/>
            <person name="Miettinen O."/>
            <person name="Hibbett D.S."/>
            <person name="Nagy L.G."/>
        </authorList>
    </citation>
    <scope>NUCLEOTIDE SEQUENCE [LARGE SCALE GENOMIC DNA]</scope>
    <source>
        <strain evidence="10 11">CBS 962.96</strain>
    </source>
</reference>
<keyword evidence="8" id="KW-0539">Nucleus</keyword>
<feature type="compositionally biased region" description="Polar residues" evidence="9">
    <location>
        <begin position="126"/>
        <end position="168"/>
    </location>
</feature>
<feature type="compositionally biased region" description="Low complexity" evidence="9">
    <location>
        <begin position="422"/>
        <end position="434"/>
    </location>
</feature>
<evidence type="ECO:0000256" key="4">
    <source>
        <dbReference type="ARBA" id="ARBA00022490"/>
    </source>
</evidence>
<feature type="region of interest" description="Disordered" evidence="9">
    <location>
        <begin position="196"/>
        <end position="394"/>
    </location>
</feature>
<comment type="subcellular location">
    <subcellularLocation>
        <location evidence="2">Cytoplasm</location>
    </subcellularLocation>
    <subcellularLocation>
        <location evidence="1">Nucleus</location>
    </subcellularLocation>
</comment>
<evidence type="ECO:0000256" key="6">
    <source>
        <dbReference type="ARBA" id="ARBA00023015"/>
    </source>
</evidence>
<protein>
    <submittedName>
        <fullName evidence="10">Uncharacterized protein</fullName>
    </submittedName>
</protein>
<evidence type="ECO:0000256" key="5">
    <source>
        <dbReference type="ARBA" id="ARBA00022491"/>
    </source>
</evidence>
<accession>A0A4S8L6R5</accession>
<dbReference type="GO" id="GO:0005737">
    <property type="term" value="C:cytoplasm"/>
    <property type="evidence" value="ECO:0007669"/>
    <property type="project" value="UniProtKB-SubCell"/>
</dbReference>
<feature type="compositionally biased region" description="Polar residues" evidence="9">
    <location>
        <begin position="471"/>
        <end position="497"/>
    </location>
</feature>
<evidence type="ECO:0000256" key="9">
    <source>
        <dbReference type="SAM" id="MobiDB-lite"/>
    </source>
</evidence>
<feature type="region of interest" description="Disordered" evidence="9">
    <location>
        <begin position="599"/>
        <end position="621"/>
    </location>
</feature>
<keyword evidence="4" id="KW-0963">Cytoplasm</keyword>
<gene>
    <name evidence="10" type="ORF">K435DRAFT_688074</name>
</gene>